<evidence type="ECO:0000313" key="1">
    <source>
        <dbReference type="EMBL" id="GAC12280.1"/>
    </source>
</evidence>
<dbReference type="Proteomes" id="UP000006320">
    <property type="component" value="Unassembled WGS sequence"/>
</dbReference>
<name>A0AAV3V6X6_9ALTE</name>
<organism evidence="1 2">
    <name type="scientific">Paraglaciecola chathamensis S18K6</name>
    <dbReference type="NCBI Taxonomy" id="1127672"/>
    <lineage>
        <taxon>Bacteria</taxon>
        <taxon>Pseudomonadati</taxon>
        <taxon>Pseudomonadota</taxon>
        <taxon>Gammaproteobacteria</taxon>
        <taxon>Alteromonadales</taxon>
        <taxon>Alteromonadaceae</taxon>
        <taxon>Paraglaciecola</taxon>
    </lineage>
</organism>
<accession>A0AAV3V6X6</accession>
<proteinExistence type="predicted"/>
<dbReference type="EMBL" id="BAEM01000056">
    <property type="protein sequence ID" value="GAC12280.1"/>
    <property type="molecule type" value="Genomic_DNA"/>
</dbReference>
<dbReference type="AlphaFoldDB" id="A0AAV3V6X6"/>
<evidence type="ECO:0000313" key="2">
    <source>
        <dbReference type="Proteomes" id="UP000006320"/>
    </source>
</evidence>
<gene>
    <name evidence="1" type="ORF">GCHA_4362</name>
</gene>
<sequence>MCQACALLIYALRASGTASLFMGFAHIMHFVHQHPCWV</sequence>
<reference evidence="1 2" key="1">
    <citation type="journal article" date="2017" name="Antonie Van Leeuwenhoek">
        <title>Rhizobium rhizosphaerae sp. nov., a novel species isolated from rice rhizosphere.</title>
        <authorList>
            <person name="Zhao J.J."/>
            <person name="Zhang J."/>
            <person name="Zhang R.J."/>
            <person name="Zhang C.W."/>
            <person name="Yin H.Q."/>
            <person name="Zhang X.X."/>
        </authorList>
    </citation>
    <scope>NUCLEOTIDE SEQUENCE [LARGE SCALE GENOMIC DNA]</scope>
    <source>
        <strain evidence="1 2">S18K6</strain>
    </source>
</reference>
<protein>
    <submittedName>
        <fullName evidence="1">Uncharacterized protein</fullName>
    </submittedName>
</protein>
<comment type="caution">
    <text evidence="1">The sequence shown here is derived from an EMBL/GenBank/DDBJ whole genome shotgun (WGS) entry which is preliminary data.</text>
</comment>